<dbReference type="EMBL" id="MSCJ01000003">
    <property type="protein sequence ID" value="PQJ62084.1"/>
    <property type="molecule type" value="Genomic_DNA"/>
</dbReference>
<dbReference type="Pfam" id="PF14284">
    <property type="entry name" value="PcfJ"/>
    <property type="match status" value="1"/>
</dbReference>
<dbReference type="RefSeq" id="WP_105061916.1">
    <property type="nucleotide sequence ID" value="NZ_MSCJ01000003.1"/>
</dbReference>
<dbReference type="AlphaFoldDB" id="A0A2S7VIU6"/>
<proteinExistence type="predicted"/>
<dbReference type="Proteomes" id="UP000238730">
    <property type="component" value="Unassembled WGS sequence"/>
</dbReference>
<sequence length="379" mass="44080">MIKDGSLTIPTTTLGYDFDIVINGWEQGFDGYRVYTNGDIEPLEGNLGLSLELLSEFTEGTEWLAQIPVDYIALSSNYSEYQYLILWLAANSSAASQILQQRGILLALICDRYKVDKYQALKVAEMGQRLILSHFNLESSKAALRFLDKLKFSKTMGSAMYMIRIYLNPTDKLYLRFKHYDHVNDFCFFVDRNMPELTGSKLGIALSENKRRPDWPCMGYIFDTLMLGYEINIDNPNKRVSELSSYQALVELHNHWVQERIRLKESRPEDAHIPYDIPFDDCYDHGIYAVCTYGELLQESAEQEHCIMSYHRKIRAKTYSVFTKPYPKRVTIGISINKHSARPYAIDQIRGYKNCTASEETLKKIYQWFDKEVKKYRPL</sequence>
<gene>
    <name evidence="1" type="ORF">BTO08_17710</name>
</gene>
<name>A0A2S7VIU6_PHOAN</name>
<evidence type="ECO:0000313" key="2">
    <source>
        <dbReference type="Proteomes" id="UP000238730"/>
    </source>
</evidence>
<accession>A0A2S7VIU6</accession>
<reference evidence="1 2" key="1">
    <citation type="submission" date="2016-12" db="EMBL/GenBank/DDBJ databases">
        <title>Diversity of luminous bacteria.</title>
        <authorList>
            <person name="Yoshizawa S."/>
            <person name="Kogure K."/>
        </authorList>
    </citation>
    <scope>NUCLEOTIDE SEQUENCE [LARGE SCALE GENOMIC DNA]</scope>
    <source>
        <strain evidence="1 2">LC1-200</strain>
    </source>
</reference>
<organism evidence="1 2">
    <name type="scientific">Photobacterium angustum</name>
    <dbReference type="NCBI Taxonomy" id="661"/>
    <lineage>
        <taxon>Bacteria</taxon>
        <taxon>Pseudomonadati</taxon>
        <taxon>Pseudomonadota</taxon>
        <taxon>Gammaproteobacteria</taxon>
        <taxon>Vibrionales</taxon>
        <taxon>Vibrionaceae</taxon>
        <taxon>Photobacterium</taxon>
    </lineage>
</organism>
<dbReference type="OrthoDB" id="5816009at2"/>
<evidence type="ECO:0008006" key="3">
    <source>
        <dbReference type="Google" id="ProtNLM"/>
    </source>
</evidence>
<comment type="caution">
    <text evidence="1">The sequence shown here is derived from an EMBL/GenBank/DDBJ whole genome shotgun (WGS) entry which is preliminary data.</text>
</comment>
<evidence type="ECO:0000313" key="1">
    <source>
        <dbReference type="EMBL" id="PQJ62084.1"/>
    </source>
</evidence>
<protein>
    <recommendedName>
        <fullName evidence="3">PcfJ-like protein</fullName>
    </recommendedName>
</protein>
<dbReference type="InterPro" id="IPR025586">
    <property type="entry name" value="PcfJ"/>
</dbReference>